<dbReference type="AlphaFoldDB" id="A0AAC8W415"/>
<protein>
    <submittedName>
        <fullName evidence="1">Uncharacterized protein</fullName>
    </submittedName>
</protein>
<evidence type="ECO:0000313" key="2">
    <source>
        <dbReference type="Proteomes" id="UP000069935"/>
    </source>
</evidence>
<dbReference type="EMBL" id="CP012405">
    <property type="protein sequence ID" value="ALG74581.1"/>
    <property type="molecule type" value="Genomic_DNA"/>
</dbReference>
<gene>
    <name evidence="1" type="ORF">AL072_26640</name>
</gene>
<keyword evidence="2" id="KW-1185">Reference proteome</keyword>
<sequence>MHSDNSSHRWSVAPAQRALDHEPLGPEIHAGFAAVVGRLRAEAEALGARMADAGTIEIVEREGGAQVLYRPHHGEGLHRLVGDFDLHLTHDGKAAIHMRIRGVVPPAEILDFDRATADHLHSRLRAFETDCRRPDALAA</sequence>
<proteinExistence type="predicted"/>
<organism evidence="1 2">
    <name type="scientific">Azospirillum thiophilum</name>
    <dbReference type="NCBI Taxonomy" id="528244"/>
    <lineage>
        <taxon>Bacteria</taxon>
        <taxon>Pseudomonadati</taxon>
        <taxon>Pseudomonadota</taxon>
        <taxon>Alphaproteobacteria</taxon>
        <taxon>Rhodospirillales</taxon>
        <taxon>Azospirillaceae</taxon>
        <taxon>Azospirillum</taxon>
    </lineage>
</organism>
<accession>A0AAC8W415</accession>
<reference evidence="2" key="1">
    <citation type="submission" date="2015-08" db="EMBL/GenBank/DDBJ databases">
        <title>Complete Genome Sequence of Azospirillum thiophilum BV-S.</title>
        <authorList>
            <person name="Fomenkov A."/>
            <person name="Vincze T."/>
            <person name="Grabovich M."/>
            <person name="Dubinina G."/>
            <person name="Orlova M."/>
            <person name="Belousova E."/>
            <person name="Roberts R.J."/>
        </authorList>
    </citation>
    <scope>NUCLEOTIDE SEQUENCE [LARGE SCALE GENOMIC DNA]</scope>
    <source>
        <strain evidence="2">BV-S</strain>
    </source>
</reference>
<name>A0AAC8W415_9PROT</name>
<dbReference type="Proteomes" id="UP000069935">
    <property type="component" value="Chromosome 5"/>
</dbReference>
<evidence type="ECO:0000313" key="1">
    <source>
        <dbReference type="EMBL" id="ALG74581.1"/>
    </source>
</evidence>
<dbReference type="KEGG" id="ati:AL072_26640"/>
<reference evidence="1 2" key="2">
    <citation type="journal article" date="2016" name="Genome Announc.">
        <title>Complete Genome Sequence of a Strain of Azospirillum thiophilum Isolated from a Sulfide Spring.</title>
        <authorList>
            <person name="Fomenkov A."/>
            <person name="Vincze T."/>
            <person name="Grabovich M."/>
            <person name="Anton B.P."/>
            <person name="Dubinina G."/>
            <person name="Orlova M."/>
            <person name="Belousova E."/>
            <person name="Roberts R.J."/>
        </authorList>
    </citation>
    <scope>NUCLEOTIDE SEQUENCE [LARGE SCALE GENOMIC DNA]</scope>
    <source>
        <strain evidence="1 2">BV-S</strain>
    </source>
</reference>
<dbReference type="RefSeq" id="WP_045585805.1">
    <property type="nucleotide sequence ID" value="NZ_CP012405.1"/>
</dbReference>